<evidence type="ECO:0000313" key="3">
    <source>
        <dbReference type="EMBL" id="MBR1139495.1"/>
    </source>
</evidence>
<dbReference type="SUPFAM" id="SSF56954">
    <property type="entry name" value="Outer membrane efflux proteins (OEP)"/>
    <property type="match status" value="1"/>
</dbReference>
<reference evidence="4" key="1">
    <citation type="journal article" date="2021" name="ISME J.">
        <title>Evolutionary origin and ecological implication of a unique nif island in free-living Bradyrhizobium lineages.</title>
        <authorList>
            <person name="Tao J."/>
        </authorList>
    </citation>
    <scope>NUCLEOTIDE SEQUENCE [LARGE SCALE GENOMIC DNA]</scope>
    <source>
        <strain evidence="4">SZCCT0094</strain>
    </source>
</reference>
<dbReference type="Pfam" id="PF02321">
    <property type="entry name" value="OEP"/>
    <property type="match status" value="1"/>
</dbReference>
<dbReference type="EMBL" id="JAFCLK010000030">
    <property type="protein sequence ID" value="MBR1139495.1"/>
    <property type="molecule type" value="Genomic_DNA"/>
</dbReference>
<gene>
    <name evidence="3" type="ORF">JQ619_27425</name>
</gene>
<dbReference type="Gene3D" id="1.20.1600.10">
    <property type="entry name" value="Outer membrane efflux proteins (OEP)"/>
    <property type="match status" value="1"/>
</dbReference>
<name>A0ABS5GE85_9BRAD</name>
<keyword evidence="4" id="KW-1185">Reference proteome</keyword>
<accession>A0ABS5GE85</accession>
<dbReference type="Proteomes" id="UP001314635">
    <property type="component" value="Unassembled WGS sequence"/>
</dbReference>
<proteinExistence type="inferred from homology"/>
<evidence type="ECO:0000256" key="1">
    <source>
        <dbReference type="ARBA" id="ARBA00007613"/>
    </source>
</evidence>
<evidence type="ECO:0000313" key="4">
    <source>
        <dbReference type="Proteomes" id="UP001314635"/>
    </source>
</evidence>
<dbReference type="InterPro" id="IPR003423">
    <property type="entry name" value="OMP_efflux"/>
</dbReference>
<sequence length="522" mass="56469">MVLRPPAAPFRHPRSRRAPHGFARLGLRALVLGVTVSAWCQAAPAEGAGAQAHRSSRPPPMPQKRAADEQDSPIKGATLTLADAVFLGLRDNRAIRSAYIDRIAQKFDLRVAEDRFSPQLGVSGSAVRQSIGAIGTSTVQVSPGASILLPTGATLGFAWNTSFTDVAGTQTRRSTADVTISQPLLRGGGTEVTMAPLGIARLTERINRLNLKRTISNTIGQVILAYRSLLQAQESWQLAQNSLKRARELVDVNRSLIQAGRMAAVEIVQSEANVENQQIRVLAAARSIEIARLNLLQLLSIDLGTAVIAGESTSPERLRPDLRNVMRIALSERPDFLGQLCVVEQNRLGLTVAENQKLWDLSVFASGSFGGRTVTSAAAKDSQRIADGVIGVQFNMPLTGLQREQPAVQASTALRTSELQLAAIRQGVELQVRSAVTDIEMSWSQLEVARKARTLAERALAIENEKLRAGRSSAFQIRALEADLRDAEQQQLNSAIAYLNALTTLDMALGTTLKTWHIDLAD</sequence>
<feature type="region of interest" description="Disordered" evidence="2">
    <location>
        <begin position="47"/>
        <end position="73"/>
    </location>
</feature>
<comment type="caution">
    <text evidence="3">The sequence shown here is derived from an EMBL/GenBank/DDBJ whole genome shotgun (WGS) entry which is preliminary data.</text>
</comment>
<dbReference type="PANTHER" id="PTHR30203:SF30">
    <property type="entry name" value="OUTER MEMBRANE PROTEIN-RELATED"/>
    <property type="match status" value="1"/>
</dbReference>
<dbReference type="PANTHER" id="PTHR30203">
    <property type="entry name" value="OUTER MEMBRANE CATION EFFLUX PROTEIN"/>
    <property type="match status" value="1"/>
</dbReference>
<protein>
    <submittedName>
        <fullName evidence="3">TolC family protein</fullName>
    </submittedName>
</protein>
<evidence type="ECO:0000256" key="2">
    <source>
        <dbReference type="SAM" id="MobiDB-lite"/>
    </source>
</evidence>
<dbReference type="RefSeq" id="WP_172237717.1">
    <property type="nucleotide sequence ID" value="NZ_JABFDP010000017.1"/>
</dbReference>
<dbReference type="InterPro" id="IPR010131">
    <property type="entry name" value="MdtP/NodT-like"/>
</dbReference>
<organism evidence="3 4">
    <name type="scientific">Bradyrhizobium denitrificans</name>
    <dbReference type="NCBI Taxonomy" id="2734912"/>
    <lineage>
        <taxon>Bacteria</taxon>
        <taxon>Pseudomonadati</taxon>
        <taxon>Pseudomonadota</taxon>
        <taxon>Alphaproteobacteria</taxon>
        <taxon>Hyphomicrobiales</taxon>
        <taxon>Nitrobacteraceae</taxon>
        <taxon>Bradyrhizobium</taxon>
    </lineage>
</organism>
<comment type="similarity">
    <text evidence="1">Belongs to the outer membrane factor (OMF) (TC 1.B.17) family.</text>
</comment>